<dbReference type="Proteomes" id="UP000606922">
    <property type="component" value="Unassembled WGS sequence"/>
</dbReference>
<name>A0A916SEL8_9MICO</name>
<dbReference type="EMBL" id="BMGB01000001">
    <property type="protein sequence ID" value="GGA93509.1"/>
    <property type="molecule type" value="Genomic_DNA"/>
</dbReference>
<reference evidence="1" key="1">
    <citation type="journal article" date="2014" name="Int. J. Syst. Evol. Microbiol.">
        <title>Complete genome sequence of Corynebacterium casei LMG S-19264T (=DSM 44701T), isolated from a smear-ripened cheese.</title>
        <authorList>
            <consortium name="US DOE Joint Genome Institute (JGI-PGF)"/>
            <person name="Walter F."/>
            <person name="Albersmeier A."/>
            <person name="Kalinowski J."/>
            <person name="Ruckert C."/>
        </authorList>
    </citation>
    <scope>NUCLEOTIDE SEQUENCE</scope>
    <source>
        <strain evidence="1">CGMCC 1.12813</strain>
    </source>
</reference>
<dbReference type="AlphaFoldDB" id="A0A916SEL8"/>
<comment type="caution">
    <text evidence="1">The sequence shown here is derived from an EMBL/GenBank/DDBJ whole genome shotgun (WGS) entry which is preliminary data.</text>
</comment>
<keyword evidence="2" id="KW-1185">Reference proteome</keyword>
<protein>
    <submittedName>
        <fullName evidence="1">Uncharacterized protein</fullName>
    </submittedName>
</protein>
<proteinExistence type="predicted"/>
<sequence length="327" mass="36025">MDVRAIYEFPVPIWTTCESLGRSYETGLGALQFDVLMPADEPPLGGPPVVPATGHAITTPDAQTVWTQEYGAFIPKSLRPATAVHRVGVAAVVGQIYADRPWLTPDHQLAESVDRWFDSARTWIEILTGQDLDPRHRVYDAEAVGTGLTFVEPSHQGALGLTITTPHIRPLRQVEWTAILKFVREGTEPPLEEILSRDARAAQRRGANRRAVLDAATAVEIALGQHIRKRSTELPQSQQKRINDRTALGDYISIAEDSHTDLAVAIDQLRAVNKLRNNAAHRGEAPDNWEAATAVQVMIDFLGAHGRYRRTGTSEPDGGEFVVADRK</sequence>
<evidence type="ECO:0000313" key="2">
    <source>
        <dbReference type="Proteomes" id="UP000606922"/>
    </source>
</evidence>
<accession>A0A916SEL8</accession>
<gene>
    <name evidence="1" type="ORF">GCM10010979_05110</name>
</gene>
<reference evidence="1" key="2">
    <citation type="submission" date="2020-09" db="EMBL/GenBank/DDBJ databases">
        <authorList>
            <person name="Sun Q."/>
            <person name="Zhou Y."/>
        </authorList>
    </citation>
    <scope>NUCLEOTIDE SEQUENCE</scope>
    <source>
        <strain evidence="1">CGMCC 1.12813</strain>
    </source>
</reference>
<organism evidence="1 2">
    <name type="scientific">Conyzicola nivalis</name>
    <dbReference type="NCBI Taxonomy" id="1477021"/>
    <lineage>
        <taxon>Bacteria</taxon>
        <taxon>Bacillati</taxon>
        <taxon>Actinomycetota</taxon>
        <taxon>Actinomycetes</taxon>
        <taxon>Micrococcales</taxon>
        <taxon>Microbacteriaceae</taxon>
        <taxon>Conyzicola</taxon>
    </lineage>
</organism>
<evidence type="ECO:0000313" key="1">
    <source>
        <dbReference type="EMBL" id="GGA93509.1"/>
    </source>
</evidence>